<dbReference type="Pfam" id="PF09781">
    <property type="entry name" value="NDUF_B5"/>
    <property type="match status" value="1"/>
</dbReference>
<evidence type="ECO:0000256" key="2">
    <source>
        <dbReference type="ARBA" id="ARBA00004434"/>
    </source>
</evidence>
<reference evidence="18" key="1">
    <citation type="submission" date="2012-12" db="EMBL/GenBank/DDBJ databases">
        <title>Identification and characterization of a phenylalanine ammonia-lyase gene family in Isatis indigotica Fort.</title>
        <authorList>
            <person name="Liu Q."/>
            <person name="Chen J."/>
            <person name="Zhou X."/>
            <person name="Di P."/>
            <person name="Xiao Y."/>
            <person name="Xuan H."/>
            <person name="Zhang L."/>
            <person name="Chen W."/>
        </authorList>
    </citation>
    <scope>NUCLEOTIDE SEQUENCE</scope>
    <source>
        <tissue evidence="18">Salivary gland</tissue>
    </source>
</reference>
<evidence type="ECO:0000256" key="14">
    <source>
        <dbReference type="ARBA" id="ARBA00023136"/>
    </source>
</evidence>
<organism evidence="18">
    <name type="scientific">Ixodes ricinus</name>
    <name type="common">Common tick</name>
    <name type="synonym">Acarus ricinus</name>
    <dbReference type="NCBI Taxonomy" id="34613"/>
    <lineage>
        <taxon>Eukaryota</taxon>
        <taxon>Metazoa</taxon>
        <taxon>Ecdysozoa</taxon>
        <taxon>Arthropoda</taxon>
        <taxon>Chelicerata</taxon>
        <taxon>Arachnida</taxon>
        <taxon>Acari</taxon>
        <taxon>Parasitiformes</taxon>
        <taxon>Ixodida</taxon>
        <taxon>Ixodoidea</taxon>
        <taxon>Ixodidae</taxon>
        <taxon>Ixodinae</taxon>
        <taxon>Ixodes</taxon>
    </lineage>
</organism>
<protein>
    <recommendedName>
        <fullName evidence="5">NADH dehydrogenase [ubiquinone] 1 beta subcomplex subunit 5, mitochondrial</fullName>
    </recommendedName>
    <alternativeName>
        <fullName evidence="16">Complex I-SGDH</fullName>
    </alternativeName>
    <alternativeName>
        <fullName evidence="15">NADH-ubiquinone oxidoreductase SGDH subunit</fullName>
    </alternativeName>
</protein>
<evidence type="ECO:0000313" key="18">
    <source>
        <dbReference type="EMBL" id="JAA65630.1"/>
    </source>
</evidence>
<keyword evidence="18" id="KW-0830">Ubiquinone</keyword>
<evidence type="ECO:0000256" key="10">
    <source>
        <dbReference type="ARBA" id="ARBA00022946"/>
    </source>
</evidence>
<keyword evidence="6" id="KW-0813">Transport</keyword>
<evidence type="ECO:0000256" key="5">
    <source>
        <dbReference type="ARBA" id="ARBA00015175"/>
    </source>
</evidence>
<name>A0A0K8R3F2_IXORI</name>
<dbReference type="InterPro" id="IPR019173">
    <property type="entry name" value="NADH_UbQ_OxRdtase_B5_su"/>
</dbReference>
<evidence type="ECO:0000256" key="11">
    <source>
        <dbReference type="ARBA" id="ARBA00022982"/>
    </source>
</evidence>
<proteinExistence type="evidence at transcript level"/>
<keyword evidence="11" id="KW-0249">Electron transport</keyword>
<evidence type="ECO:0000256" key="3">
    <source>
        <dbReference type="ARBA" id="ARBA00007152"/>
    </source>
</evidence>
<keyword evidence="10" id="KW-0809">Transit peptide</keyword>
<dbReference type="PANTHER" id="PTHR13178">
    <property type="entry name" value="NADH-UBIQUINONE OXIDOREDUCTASE SGDH SUBUNIT"/>
    <property type="match status" value="1"/>
</dbReference>
<evidence type="ECO:0000256" key="7">
    <source>
        <dbReference type="ARBA" id="ARBA00022660"/>
    </source>
</evidence>
<comment type="similarity">
    <text evidence="3">Belongs to the complex I NDUFB5 subunit family.</text>
</comment>
<sequence length="146" mass="17878">MSEQMRIRPSSFTWNLFKDHLHFYFLLGVIPIGTFIFLVNVFIGPPQLADIPEGYEPKYWEYYNHPIKQWIARYLGHNPQENYEKKMYLLQVEHEKAQLRMVEKKVKDLMDERGDYQAWYYVPYDSKYTKFFKEKQEELDKSFKTV</sequence>
<dbReference type="AlphaFoldDB" id="A0A0K8R3F2"/>
<evidence type="ECO:0000256" key="12">
    <source>
        <dbReference type="ARBA" id="ARBA00022989"/>
    </source>
</evidence>
<dbReference type="GO" id="GO:0005743">
    <property type="term" value="C:mitochondrial inner membrane"/>
    <property type="evidence" value="ECO:0007669"/>
    <property type="project" value="UniProtKB-SubCell"/>
</dbReference>
<accession>A0A0K8R3F2</accession>
<evidence type="ECO:0000256" key="17">
    <source>
        <dbReference type="SAM" id="Phobius"/>
    </source>
</evidence>
<keyword evidence="14 17" id="KW-0472">Membrane</keyword>
<keyword evidence="9" id="KW-0999">Mitochondrion inner membrane</keyword>
<dbReference type="PANTHER" id="PTHR13178:SF0">
    <property type="entry name" value="NADH DEHYDROGENASE [UBIQUINONE] 1 BETA SUBCOMPLEX SUBUNIT 5, MITOCHONDRIAL"/>
    <property type="match status" value="1"/>
</dbReference>
<comment type="subunit">
    <text evidence="4">Complex I is composed of 45 different subunits.</text>
</comment>
<evidence type="ECO:0000256" key="6">
    <source>
        <dbReference type="ARBA" id="ARBA00022448"/>
    </source>
</evidence>
<evidence type="ECO:0000256" key="9">
    <source>
        <dbReference type="ARBA" id="ARBA00022792"/>
    </source>
</evidence>
<feature type="transmembrane region" description="Helical" evidence="17">
    <location>
        <begin position="21"/>
        <end position="43"/>
    </location>
</feature>
<comment type="subcellular location">
    <subcellularLocation>
        <location evidence="2">Mitochondrion inner membrane</location>
        <topology evidence="2">Single-pass membrane protein</topology>
    </subcellularLocation>
</comment>
<evidence type="ECO:0000256" key="13">
    <source>
        <dbReference type="ARBA" id="ARBA00023128"/>
    </source>
</evidence>
<keyword evidence="7" id="KW-0679">Respiratory chain</keyword>
<keyword evidence="8 17" id="KW-0812">Transmembrane</keyword>
<keyword evidence="13" id="KW-0496">Mitochondrion</keyword>
<evidence type="ECO:0000256" key="16">
    <source>
        <dbReference type="ARBA" id="ARBA00032550"/>
    </source>
</evidence>
<comment type="function">
    <text evidence="1">Accessory subunit of the mitochondrial membrane respiratory chain NADH dehydrogenase (Complex I), that is believed not to be involved in catalysis. Complex I functions in the transfer of electrons from NADH to the respiratory chain. The immediate electron acceptor for the enzyme is believed to be ubiquinone.</text>
</comment>
<evidence type="ECO:0000256" key="4">
    <source>
        <dbReference type="ARBA" id="ARBA00011533"/>
    </source>
</evidence>
<keyword evidence="12 17" id="KW-1133">Transmembrane helix</keyword>
<evidence type="ECO:0000256" key="15">
    <source>
        <dbReference type="ARBA" id="ARBA00032395"/>
    </source>
</evidence>
<evidence type="ECO:0000256" key="1">
    <source>
        <dbReference type="ARBA" id="ARBA00003195"/>
    </source>
</evidence>
<dbReference type="EMBL" id="GADI01008178">
    <property type="protein sequence ID" value="JAA65630.1"/>
    <property type="molecule type" value="mRNA"/>
</dbReference>
<evidence type="ECO:0000256" key="8">
    <source>
        <dbReference type="ARBA" id="ARBA00022692"/>
    </source>
</evidence>